<name>C0CQM4_BLAHS</name>
<dbReference type="AlphaFoldDB" id="C0CQM4"/>
<proteinExistence type="predicted"/>
<sequence length="46" mass="5276">MTSLVLRRDSKFSQESTLSIFHITNDIVFMKMIGKRLDDALEAIGF</sequence>
<reference evidence="1 2" key="2">
    <citation type="submission" date="2009-02" db="EMBL/GenBank/DDBJ databases">
        <title>Draft genome sequence of Blautia hydrogenotrophica DSM 10507 (Ruminococcus hydrogenotrophicus DSM 10507).</title>
        <authorList>
            <person name="Sudarsanam P."/>
            <person name="Ley R."/>
            <person name="Guruge J."/>
            <person name="Turnbaugh P.J."/>
            <person name="Mahowald M."/>
            <person name="Liep D."/>
            <person name="Gordon J."/>
        </authorList>
    </citation>
    <scope>NUCLEOTIDE SEQUENCE [LARGE SCALE GENOMIC DNA]</scope>
    <source>
        <strain evidence="2">DSM 10507 / JCM 14656 / S5a33</strain>
    </source>
</reference>
<comment type="caution">
    <text evidence="1">The sequence shown here is derived from an EMBL/GenBank/DDBJ whole genome shotgun (WGS) entry which is preliminary data.</text>
</comment>
<evidence type="ECO:0000313" key="1">
    <source>
        <dbReference type="EMBL" id="EEG47903.1"/>
    </source>
</evidence>
<accession>C0CQM4</accession>
<dbReference type="EMBL" id="ACBZ01000172">
    <property type="protein sequence ID" value="EEG47903.1"/>
    <property type="molecule type" value="Genomic_DNA"/>
</dbReference>
<reference evidence="1 2" key="1">
    <citation type="submission" date="2009-01" db="EMBL/GenBank/DDBJ databases">
        <authorList>
            <person name="Fulton L."/>
            <person name="Clifton S."/>
            <person name="Fulton B."/>
            <person name="Xu J."/>
            <person name="Minx P."/>
            <person name="Pepin K.H."/>
            <person name="Johnson M."/>
            <person name="Bhonagiri V."/>
            <person name="Nash W.E."/>
            <person name="Mardis E.R."/>
            <person name="Wilson R.K."/>
        </authorList>
    </citation>
    <scope>NUCLEOTIDE SEQUENCE [LARGE SCALE GENOMIC DNA]</scope>
    <source>
        <strain evidence="2">DSM 10507 / JCM 14656 / S5a33</strain>
    </source>
</reference>
<protein>
    <submittedName>
        <fullName evidence="1">Uncharacterized protein</fullName>
    </submittedName>
</protein>
<evidence type="ECO:0000313" key="2">
    <source>
        <dbReference type="Proteomes" id="UP000003100"/>
    </source>
</evidence>
<gene>
    <name evidence="1" type="ORF">RUMHYD_03187</name>
</gene>
<dbReference type="HOGENOM" id="CLU_3180786_0_0_9"/>
<organism evidence="1 2">
    <name type="scientific">Blautia hydrogenotrophica (strain DSM 10507 / JCM 14656 / S5a33)</name>
    <name type="common">Ruminococcus hydrogenotrophicus</name>
    <dbReference type="NCBI Taxonomy" id="476272"/>
    <lineage>
        <taxon>Bacteria</taxon>
        <taxon>Bacillati</taxon>
        <taxon>Bacillota</taxon>
        <taxon>Clostridia</taxon>
        <taxon>Lachnospirales</taxon>
        <taxon>Lachnospiraceae</taxon>
        <taxon>Blautia</taxon>
    </lineage>
</organism>
<dbReference type="PATRIC" id="fig|476272.21.peg.1311"/>
<dbReference type="Proteomes" id="UP000003100">
    <property type="component" value="Unassembled WGS sequence"/>
</dbReference>
<keyword evidence="2" id="KW-1185">Reference proteome</keyword>